<dbReference type="InterPro" id="IPR050197">
    <property type="entry name" value="Aldolase_class_II_sugar_metab"/>
</dbReference>
<feature type="domain" description="Class II aldolase/adducin N-terminal" evidence="3">
    <location>
        <begin position="6"/>
        <end position="183"/>
    </location>
</feature>
<keyword evidence="5" id="KW-1185">Reference proteome</keyword>
<gene>
    <name evidence="4" type="ORF">HYG87_06260</name>
</gene>
<dbReference type="InterPro" id="IPR036409">
    <property type="entry name" value="Aldolase_II/adducin_N_sf"/>
</dbReference>
<dbReference type="KEGG" id="meme:HYG87_06260"/>
<proteinExistence type="predicted"/>
<dbReference type="GO" id="GO:0005829">
    <property type="term" value="C:cytosol"/>
    <property type="evidence" value="ECO:0007669"/>
    <property type="project" value="TreeGrafter"/>
</dbReference>
<dbReference type="AlphaFoldDB" id="A0A8T8KDE7"/>
<organism evidence="4 5">
    <name type="scientific">Methanobacterium alkalithermotolerans</name>
    <dbReference type="NCBI Taxonomy" id="2731220"/>
    <lineage>
        <taxon>Archaea</taxon>
        <taxon>Methanobacteriati</taxon>
        <taxon>Methanobacteriota</taxon>
        <taxon>Methanomada group</taxon>
        <taxon>Methanobacteria</taxon>
        <taxon>Methanobacteriales</taxon>
        <taxon>Methanobacteriaceae</taxon>
        <taxon>Methanobacterium</taxon>
    </lineage>
</organism>
<evidence type="ECO:0000256" key="2">
    <source>
        <dbReference type="ARBA" id="ARBA00023239"/>
    </source>
</evidence>
<accession>A0A8T8KDE7</accession>
<name>A0A8T8KDE7_9EURY</name>
<reference evidence="4" key="1">
    <citation type="submission" date="2020-07" db="EMBL/GenBank/DDBJ databases">
        <title>Methanobacterium. sp. MethCan genome.</title>
        <authorList>
            <person name="Postec A."/>
            <person name="Quemeneur M."/>
        </authorList>
    </citation>
    <scope>NUCLEOTIDE SEQUENCE</scope>
    <source>
        <strain evidence="4">MethCAN</strain>
    </source>
</reference>
<dbReference type="Pfam" id="PF00596">
    <property type="entry name" value="Aldolase_II"/>
    <property type="match status" value="1"/>
</dbReference>
<keyword evidence="1" id="KW-0479">Metal-binding</keyword>
<dbReference type="SUPFAM" id="SSF53639">
    <property type="entry name" value="AraD/HMP-PK domain-like"/>
    <property type="match status" value="1"/>
</dbReference>
<dbReference type="GO" id="GO:0019323">
    <property type="term" value="P:pentose catabolic process"/>
    <property type="evidence" value="ECO:0007669"/>
    <property type="project" value="TreeGrafter"/>
</dbReference>
<dbReference type="GO" id="GO:0046872">
    <property type="term" value="F:metal ion binding"/>
    <property type="evidence" value="ECO:0007669"/>
    <property type="project" value="UniProtKB-KW"/>
</dbReference>
<dbReference type="InterPro" id="IPR001303">
    <property type="entry name" value="Aldolase_II/adducin_N"/>
</dbReference>
<evidence type="ECO:0000256" key="1">
    <source>
        <dbReference type="ARBA" id="ARBA00022723"/>
    </source>
</evidence>
<dbReference type="GeneID" id="64820351"/>
<dbReference type="RefSeq" id="WP_211532348.1">
    <property type="nucleotide sequence ID" value="NZ_CP058560.1"/>
</dbReference>
<keyword evidence="2" id="KW-0456">Lyase</keyword>
<sequence length="192" mass="21124">MIELFKNVLDTSKYVFDRNLVSGKAGNISARFKDPQGDVVAITPTGVSLSQVNNKNIAMVNMKGESLNNCKPSSELFLHLKIYEARPDIQGIVHTHSPYATGFSFSEKKIKRMEGFGPVIKPYLAEIPYYTPGSKKLAENVSKIIKNEDVIILKNHGVVAVGKDTQEAGALAEFVEEIAKTQFICHQLGGKI</sequence>
<dbReference type="GO" id="GO:0016832">
    <property type="term" value="F:aldehyde-lyase activity"/>
    <property type="evidence" value="ECO:0007669"/>
    <property type="project" value="TreeGrafter"/>
</dbReference>
<dbReference type="Proteomes" id="UP000681041">
    <property type="component" value="Chromosome"/>
</dbReference>
<evidence type="ECO:0000259" key="3">
    <source>
        <dbReference type="SMART" id="SM01007"/>
    </source>
</evidence>
<evidence type="ECO:0000313" key="5">
    <source>
        <dbReference type="Proteomes" id="UP000681041"/>
    </source>
</evidence>
<protein>
    <submittedName>
        <fullName evidence="4">Class II aldolase/adducin family protein</fullName>
    </submittedName>
</protein>
<dbReference type="SMART" id="SM01007">
    <property type="entry name" value="Aldolase_II"/>
    <property type="match status" value="1"/>
</dbReference>
<dbReference type="Gene3D" id="3.40.225.10">
    <property type="entry name" value="Class II aldolase/adducin N-terminal domain"/>
    <property type="match status" value="1"/>
</dbReference>
<dbReference type="PANTHER" id="PTHR22789">
    <property type="entry name" value="FUCULOSE PHOSPHATE ALDOLASE"/>
    <property type="match status" value="1"/>
</dbReference>
<dbReference type="PANTHER" id="PTHR22789:SF0">
    <property type="entry name" value="3-OXO-TETRONATE 4-PHOSPHATE DECARBOXYLASE-RELATED"/>
    <property type="match status" value="1"/>
</dbReference>
<dbReference type="EMBL" id="CP058560">
    <property type="protein sequence ID" value="QUH23391.1"/>
    <property type="molecule type" value="Genomic_DNA"/>
</dbReference>
<evidence type="ECO:0000313" key="4">
    <source>
        <dbReference type="EMBL" id="QUH23391.1"/>
    </source>
</evidence>
<dbReference type="OrthoDB" id="18709at2157"/>